<dbReference type="PANTHER" id="PTHR33541">
    <property type="entry name" value="PROTEIN BIG GRAIN 1-LIKE A-RELATED"/>
    <property type="match status" value="1"/>
</dbReference>
<name>A0ABR0VHR5_REHGL</name>
<dbReference type="Proteomes" id="UP001318860">
    <property type="component" value="Unassembled WGS sequence"/>
</dbReference>
<dbReference type="InterPro" id="IPR039621">
    <property type="entry name" value="BG1-like"/>
</dbReference>
<comment type="caution">
    <text evidence="9">The sequence shown here is derived from an EMBL/GenBank/DDBJ whole genome shotgun (WGS) entry which is preliminary data.</text>
</comment>
<feature type="compositionally biased region" description="Polar residues" evidence="8">
    <location>
        <begin position="96"/>
        <end position="105"/>
    </location>
</feature>
<feature type="region of interest" description="Disordered" evidence="8">
    <location>
        <begin position="60"/>
        <end position="137"/>
    </location>
</feature>
<protein>
    <recommendedName>
        <fullName evidence="11">Protein BIG GRAIN 1-like E</fullName>
    </recommendedName>
</protein>
<accession>A0ABR0VHR5</accession>
<comment type="similarity">
    <text evidence="3">Belongs to the BIG GRAIN 1 (BG1) plant protein family.</text>
</comment>
<dbReference type="PANTHER" id="PTHR33541:SF11">
    <property type="entry name" value="PROTEIN BIG GRAIN 1-LIKE E"/>
    <property type="match status" value="1"/>
</dbReference>
<sequence>MSVTGPNRTYKNSFHWKNDSGELDVFEAARYFNENPGPGNGAIFTPTFIRENRRISLDNMPMNRINSIHPENDKKKLKENKKYKQPSSPGGRLASFLNSIFNQTNSKKKKSKSGKNIQPDEENDESAPGGIRRKRRSSISHFRINITNNNSNSSIFSSSGSGFKTPPNYAKTPTKSAYKEMIRKFPGSQKGVALPGNGDGKSRFGNCDVLRNGSFGMSDRNSVITTIWGGDEEIRDFRKFSDVDDGAGSDSSSDLFDLPNHGLDFNSSGLPVYGTTHMDRIRIGAPIYSAAKV</sequence>
<keyword evidence="6" id="KW-0472">Membrane</keyword>
<proteinExistence type="inferred from homology"/>
<comment type="subcellular location">
    <subcellularLocation>
        <location evidence="2">Cell membrane</location>
    </subcellularLocation>
</comment>
<evidence type="ECO:0000256" key="7">
    <source>
        <dbReference type="ARBA" id="ARBA00023294"/>
    </source>
</evidence>
<evidence type="ECO:0000256" key="2">
    <source>
        <dbReference type="ARBA" id="ARBA00004236"/>
    </source>
</evidence>
<evidence type="ECO:0000313" key="10">
    <source>
        <dbReference type="Proteomes" id="UP001318860"/>
    </source>
</evidence>
<dbReference type="EMBL" id="JABTTQ020001199">
    <property type="protein sequence ID" value="KAK6133920.1"/>
    <property type="molecule type" value="Genomic_DNA"/>
</dbReference>
<keyword evidence="5" id="KW-1003">Cell membrane</keyword>
<evidence type="ECO:0000313" key="9">
    <source>
        <dbReference type="EMBL" id="KAK6133920.1"/>
    </source>
</evidence>
<reference evidence="9 10" key="1">
    <citation type="journal article" date="2021" name="Comput. Struct. Biotechnol. J.">
        <title>De novo genome assembly of the potent medicinal plant Rehmannia glutinosa using nanopore technology.</title>
        <authorList>
            <person name="Ma L."/>
            <person name="Dong C."/>
            <person name="Song C."/>
            <person name="Wang X."/>
            <person name="Zheng X."/>
            <person name="Niu Y."/>
            <person name="Chen S."/>
            <person name="Feng W."/>
        </authorList>
    </citation>
    <scope>NUCLEOTIDE SEQUENCE [LARGE SCALE GENOMIC DNA]</scope>
    <source>
        <strain evidence="9">DH-2019</strain>
    </source>
</reference>
<comment type="function">
    <text evidence="1">Involved in auxin transport. Regulator of the auxin signaling pathway.</text>
</comment>
<feature type="region of interest" description="Disordered" evidence="8">
    <location>
        <begin position="150"/>
        <end position="174"/>
    </location>
</feature>
<evidence type="ECO:0000256" key="5">
    <source>
        <dbReference type="ARBA" id="ARBA00022475"/>
    </source>
</evidence>
<evidence type="ECO:0000256" key="8">
    <source>
        <dbReference type="SAM" id="MobiDB-lite"/>
    </source>
</evidence>
<feature type="compositionally biased region" description="Basic and acidic residues" evidence="8">
    <location>
        <begin position="70"/>
        <end position="82"/>
    </location>
</feature>
<evidence type="ECO:0000256" key="4">
    <source>
        <dbReference type="ARBA" id="ARBA00022448"/>
    </source>
</evidence>
<gene>
    <name evidence="9" type="ORF">DH2020_032349</name>
</gene>
<keyword evidence="4" id="KW-0813">Transport</keyword>
<evidence type="ECO:0000256" key="6">
    <source>
        <dbReference type="ARBA" id="ARBA00023136"/>
    </source>
</evidence>
<organism evidence="9 10">
    <name type="scientific">Rehmannia glutinosa</name>
    <name type="common">Chinese foxglove</name>
    <dbReference type="NCBI Taxonomy" id="99300"/>
    <lineage>
        <taxon>Eukaryota</taxon>
        <taxon>Viridiplantae</taxon>
        <taxon>Streptophyta</taxon>
        <taxon>Embryophyta</taxon>
        <taxon>Tracheophyta</taxon>
        <taxon>Spermatophyta</taxon>
        <taxon>Magnoliopsida</taxon>
        <taxon>eudicotyledons</taxon>
        <taxon>Gunneridae</taxon>
        <taxon>Pentapetalae</taxon>
        <taxon>asterids</taxon>
        <taxon>lamiids</taxon>
        <taxon>Lamiales</taxon>
        <taxon>Orobanchaceae</taxon>
        <taxon>Rehmannieae</taxon>
        <taxon>Rehmannia</taxon>
    </lineage>
</organism>
<keyword evidence="10" id="KW-1185">Reference proteome</keyword>
<feature type="compositionally biased region" description="Low complexity" evidence="8">
    <location>
        <begin position="150"/>
        <end position="163"/>
    </location>
</feature>
<evidence type="ECO:0000256" key="1">
    <source>
        <dbReference type="ARBA" id="ARBA00002281"/>
    </source>
</evidence>
<evidence type="ECO:0008006" key="11">
    <source>
        <dbReference type="Google" id="ProtNLM"/>
    </source>
</evidence>
<keyword evidence="7" id="KW-0927">Auxin signaling pathway</keyword>
<evidence type="ECO:0000256" key="3">
    <source>
        <dbReference type="ARBA" id="ARBA00010067"/>
    </source>
</evidence>